<name>A0A6A7AS27_9PLEO</name>
<keyword evidence="2" id="KW-1185">Reference proteome</keyword>
<dbReference type="AlphaFoldDB" id="A0A6A7AS27"/>
<reference evidence="1" key="1">
    <citation type="submission" date="2020-01" db="EMBL/GenBank/DDBJ databases">
        <authorList>
            <consortium name="DOE Joint Genome Institute"/>
            <person name="Haridas S."/>
            <person name="Albert R."/>
            <person name="Binder M."/>
            <person name="Bloem J."/>
            <person name="Labutti K."/>
            <person name="Salamov A."/>
            <person name="Andreopoulos B."/>
            <person name="Baker S.E."/>
            <person name="Barry K."/>
            <person name="Bills G."/>
            <person name="Bluhm B.H."/>
            <person name="Cannon C."/>
            <person name="Castanera R."/>
            <person name="Culley D.E."/>
            <person name="Daum C."/>
            <person name="Ezra D."/>
            <person name="Gonzalez J.B."/>
            <person name="Henrissat B."/>
            <person name="Kuo A."/>
            <person name="Liang C."/>
            <person name="Lipzen A."/>
            <person name="Lutzoni F."/>
            <person name="Magnuson J."/>
            <person name="Mondo S."/>
            <person name="Nolan M."/>
            <person name="Ohm R."/>
            <person name="Pangilinan J."/>
            <person name="Park H.-J."/>
            <person name="Ramirez L."/>
            <person name="Alfaro M."/>
            <person name="Sun H."/>
            <person name="Tritt A."/>
            <person name="Yoshinaga Y."/>
            <person name="Zwiers L.-H."/>
            <person name="Turgeon B.G."/>
            <person name="Goodwin S.B."/>
            <person name="Spatafora J.W."/>
            <person name="Crous P.W."/>
            <person name="Grigoriev I.V."/>
        </authorList>
    </citation>
    <scope>NUCLEOTIDE SEQUENCE</scope>
    <source>
        <strain evidence="1">IPT5</strain>
    </source>
</reference>
<accession>A0A6A7AS27</accession>
<evidence type="ECO:0000313" key="1">
    <source>
        <dbReference type="EMBL" id="KAF2845912.1"/>
    </source>
</evidence>
<dbReference type="EMBL" id="MU006340">
    <property type="protein sequence ID" value="KAF2845912.1"/>
    <property type="molecule type" value="Genomic_DNA"/>
</dbReference>
<sequence>MFTRLYNLCKARRHFEEEVEDESIRPGHFRIGFFKAPEQLQSGDTNCTPWYFPRLRYMVADIPVEMLPQDVWHSCFTISTTCVDSNKVHYLLEWDVDSAQNRFPCKYPNDARGYLGPFKGKGKGKVEVANDFLICIKGIHAQMVEFRPFHLTCYTIVPLYYSHLPQTIFFRMPNTFQRTSEVCVEAFGAQEYDKHDNLSYRFRLIIT</sequence>
<evidence type="ECO:0000313" key="2">
    <source>
        <dbReference type="Proteomes" id="UP000799423"/>
    </source>
</evidence>
<dbReference type="Proteomes" id="UP000799423">
    <property type="component" value="Unassembled WGS sequence"/>
</dbReference>
<organism evidence="1 2">
    <name type="scientific">Plenodomus tracheiphilus IPT5</name>
    <dbReference type="NCBI Taxonomy" id="1408161"/>
    <lineage>
        <taxon>Eukaryota</taxon>
        <taxon>Fungi</taxon>
        <taxon>Dikarya</taxon>
        <taxon>Ascomycota</taxon>
        <taxon>Pezizomycotina</taxon>
        <taxon>Dothideomycetes</taxon>
        <taxon>Pleosporomycetidae</taxon>
        <taxon>Pleosporales</taxon>
        <taxon>Pleosporineae</taxon>
        <taxon>Leptosphaeriaceae</taxon>
        <taxon>Plenodomus</taxon>
    </lineage>
</organism>
<protein>
    <submittedName>
        <fullName evidence="1">Uncharacterized protein</fullName>
    </submittedName>
</protein>
<gene>
    <name evidence="1" type="ORF">T440DRAFT_482945</name>
</gene>
<proteinExistence type="predicted"/>